<reference evidence="2" key="1">
    <citation type="submission" date="2021-03" db="EMBL/GenBank/DDBJ databases">
        <title>Draft genome sequence of rust myrtle Austropuccinia psidii MF-1, a brazilian biotype.</title>
        <authorList>
            <person name="Quecine M.C."/>
            <person name="Pachon D.M.R."/>
            <person name="Bonatelli M.L."/>
            <person name="Correr F.H."/>
            <person name="Franceschini L.M."/>
            <person name="Leite T.F."/>
            <person name="Margarido G.R.A."/>
            <person name="Almeida C.A."/>
            <person name="Ferrarezi J.A."/>
            <person name="Labate C.A."/>
        </authorList>
    </citation>
    <scope>NUCLEOTIDE SEQUENCE</scope>
    <source>
        <strain evidence="2">MF-1</strain>
    </source>
</reference>
<comment type="caution">
    <text evidence="2">The sequence shown here is derived from an EMBL/GenBank/DDBJ whole genome shotgun (WGS) entry which is preliminary data.</text>
</comment>
<keyword evidence="3" id="KW-1185">Reference proteome</keyword>
<evidence type="ECO:0000256" key="1">
    <source>
        <dbReference type="SAM" id="MobiDB-lite"/>
    </source>
</evidence>
<protein>
    <submittedName>
        <fullName evidence="2">Uncharacterized protein</fullName>
    </submittedName>
</protein>
<name>A0A9Q3DJU3_9BASI</name>
<feature type="compositionally biased region" description="Basic and acidic residues" evidence="1">
    <location>
        <begin position="187"/>
        <end position="199"/>
    </location>
</feature>
<gene>
    <name evidence="2" type="ORF">O181_045231</name>
</gene>
<dbReference type="EMBL" id="AVOT02018540">
    <property type="protein sequence ID" value="MBW0505516.1"/>
    <property type="molecule type" value="Genomic_DNA"/>
</dbReference>
<evidence type="ECO:0000313" key="2">
    <source>
        <dbReference type="EMBL" id="MBW0505516.1"/>
    </source>
</evidence>
<dbReference type="AlphaFoldDB" id="A0A9Q3DJU3"/>
<dbReference type="Proteomes" id="UP000765509">
    <property type="component" value="Unassembled WGS sequence"/>
</dbReference>
<proteinExistence type="predicted"/>
<accession>A0A9Q3DJU3</accession>
<sequence>MTTTCYAFRQAHKKFLFNVGPFWPRSQRSSHPRHPCEDSFVVDDDESVPEWEWTLGPQTGRREKFLTISPVPSSINLSIPPPMVTSLLNWSKVIIQRMNDGDGERTFELGPTITMYCHFWDSNVKESSYFSSLTHFSSFNHTSYFSLHIEQNPLNPPQKDTPVPWMPRKQTPWQPTPGPNGTQWSEDLFRKPSQHDERPIPGPSQPSELHEDALTRKPEPEVAVMKNTEEPFGKSPHQFFHSYPLFLTCEP</sequence>
<evidence type="ECO:0000313" key="3">
    <source>
        <dbReference type="Proteomes" id="UP000765509"/>
    </source>
</evidence>
<feature type="region of interest" description="Disordered" evidence="1">
    <location>
        <begin position="150"/>
        <end position="239"/>
    </location>
</feature>
<feature type="compositionally biased region" description="Basic and acidic residues" evidence="1">
    <location>
        <begin position="208"/>
        <end position="220"/>
    </location>
</feature>
<organism evidence="2 3">
    <name type="scientific">Austropuccinia psidii MF-1</name>
    <dbReference type="NCBI Taxonomy" id="1389203"/>
    <lineage>
        <taxon>Eukaryota</taxon>
        <taxon>Fungi</taxon>
        <taxon>Dikarya</taxon>
        <taxon>Basidiomycota</taxon>
        <taxon>Pucciniomycotina</taxon>
        <taxon>Pucciniomycetes</taxon>
        <taxon>Pucciniales</taxon>
        <taxon>Sphaerophragmiaceae</taxon>
        <taxon>Austropuccinia</taxon>
    </lineage>
</organism>